<evidence type="ECO:0000256" key="18">
    <source>
        <dbReference type="PROSITE-ProRule" id="PRU00110"/>
    </source>
</evidence>
<evidence type="ECO:0000256" key="8">
    <source>
        <dbReference type="ARBA" id="ARBA00022692"/>
    </source>
</evidence>
<comment type="caution">
    <text evidence="24">The sequence shown here is derived from an EMBL/GenBank/DDBJ whole genome shotgun (WGS) entry which is preliminary data.</text>
</comment>
<accession>A0AAW9CXZ0</accession>
<feature type="modified residue" description="Phosphohistidine" evidence="18">
    <location>
        <position position="1036"/>
    </location>
</feature>
<dbReference type="PANTHER" id="PTHR43047">
    <property type="entry name" value="TWO-COMPONENT HISTIDINE PROTEIN KINASE"/>
    <property type="match status" value="1"/>
</dbReference>
<evidence type="ECO:0000259" key="21">
    <source>
        <dbReference type="PROSITE" id="PS50109"/>
    </source>
</evidence>
<evidence type="ECO:0000313" key="24">
    <source>
        <dbReference type="EMBL" id="MDW9252581.1"/>
    </source>
</evidence>
<dbReference type="InterPro" id="IPR004358">
    <property type="entry name" value="Sig_transdc_His_kin-like_C"/>
</dbReference>
<dbReference type="Pfam" id="PF00072">
    <property type="entry name" value="Response_reg"/>
    <property type="match status" value="1"/>
</dbReference>
<evidence type="ECO:0000256" key="10">
    <source>
        <dbReference type="ARBA" id="ARBA00022777"/>
    </source>
</evidence>
<evidence type="ECO:0000256" key="20">
    <source>
        <dbReference type="SAM" id="Phobius"/>
    </source>
</evidence>
<keyword evidence="12 20" id="KW-1133">Transmembrane helix</keyword>
<dbReference type="EMBL" id="QXCT01000001">
    <property type="protein sequence ID" value="MDW9252581.1"/>
    <property type="molecule type" value="Genomic_DNA"/>
</dbReference>
<dbReference type="CDD" id="cd16922">
    <property type="entry name" value="HATPase_EvgS-ArcB-TorS-like"/>
    <property type="match status" value="1"/>
</dbReference>
<evidence type="ECO:0000256" key="15">
    <source>
        <dbReference type="ARBA" id="ARBA00023136"/>
    </source>
</evidence>
<reference evidence="24" key="1">
    <citation type="submission" date="2018-08" db="EMBL/GenBank/DDBJ databases">
        <title>Identification of Burkholderia cepacia strains that express a Burkholderia pseudomallei-like capsular polysaccharide.</title>
        <authorList>
            <person name="Burtnick M.N."/>
            <person name="Vongsouvath M."/>
            <person name="Newton P."/>
            <person name="Wuthiekanun V."/>
            <person name="Limmathurotsakul D."/>
            <person name="Brett P.J."/>
            <person name="Chantratita N."/>
            <person name="Dance D.A."/>
        </authorList>
    </citation>
    <scope>NUCLEOTIDE SEQUENCE</scope>
    <source>
        <strain evidence="24">SBXCC001</strain>
    </source>
</reference>
<dbReference type="InterPro" id="IPR011006">
    <property type="entry name" value="CheY-like_superfamily"/>
</dbReference>
<dbReference type="SUPFAM" id="SSF47384">
    <property type="entry name" value="Homodimeric domain of signal transducing histidine kinase"/>
    <property type="match status" value="1"/>
</dbReference>
<dbReference type="Pfam" id="PF02518">
    <property type="entry name" value="HATPase_c"/>
    <property type="match status" value="1"/>
</dbReference>
<dbReference type="PROSITE" id="PS50110">
    <property type="entry name" value="RESPONSE_REGULATORY"/>
    <property type="match status" value="1"/>
</dbReference>
<evidence type="ECO:0000259" key="23">
    <source>
        <dbReference type="PROSITE" id="PS50894"/>
    </source>
</evidence>
<feature type="modified residue" description="4-aspartylphosphate" evidence="19">
    <location>
        <position position="912"/>
    </location>
</feature>
<evidence type="ECO:0000256" key="16">
    <source>
        <dbReference type="ARBA" id="ARBA00058004"/>
    </source>
</evidence>
<dbReference type="PROSITE" id="PS50109">
    <property type="entry name" value="HIS_KIN"/>
    <property type="match status" value="1"/>
</dbReference>
<dbReference type="SMART" id="SM00388">
    <property type="entry name" value="HisKA"/>
    <property type="match status" value="1"/>
</dbReference>
<dbReference type="PRINTS" id="PR00344">
    <property type="entry name" value="BCTRLSENSOR"/>
</dbReference>
<dbReference type="AlphaFoldDB" id="A0AAW9CXZ0"/>
<dbReference type="InterPro" id="IPR036641">
    <property type="entry name" value="HPT_dom_sf"/>
</dbReference>
<keyword evidence="8 20" id="KW-0812">Transmembrane</keyword>
<feature type="transmembrane region" description="Helical" evidence="20">
    <location>
        <begin position="29"/>
        <end position="50"/>
    </location>
</feature>
<dbReference type="FunFam" id="3.30.565.10:FF:000010">
    <property type="entry name" value="Sensor histidine kinase RcsC"/>
    <property type="match status" value="1"/>
</dbReference>
<keyword evidence="7" id="KW-0808">Transferase</keyword>
<dbReference type="Gene3D" id="1.20.120.160">
    <property type="entry name" value="HPT domain"/>
    <property type="match status" value="1"/>
</dbReference>
<keyword evidence="13" id="KW-0902">Two-component regulatory system</keyword>
<dbReference type="Gene3D" id="1.10.287.130">
    <property type="match status" value="1"/>
</dbReference>
<organism evidence="24 25">
    <name type="scientific">Burkholderia thailandensis</name>
    <dbReference type="NCBI Taxonomy" id="57975"/>
    <lineage>
        <taxon>Bacteria</taxon>
        <taxon>Pseudomonadati</taxon>
        <taxon>Pseudomonadota</taxon>
        <taxon>Betaproteobacteria</taxon>
        <taxon>Burkholderiales</taxon>
        <taxon>Burkholderiaceae</taxon>
        <taxon>Burkholderia</taxon>
        <taxon>pseudomallei group</taxon>
    </lineage>
</organism>
<dbReference type="CDD" id="cd17546">
    <property type="entry name" value="REC_hyHK_CKI1_RcsC-like"/>
    <property type="match status" value="1"/>
</dbReference>
<evidence type="ECO:0000313" key="25">
    <source>
        <dbReference type="Proteomes" id="UP001272137"/>
    </source>
</evidence>
<dbReference type="GO" id="GO:0000155">
    <property type="term" value="F:phosphorelay sensor kinase activity"/>
    <property type="evidence" value="ECO:0007669"/>
    <property type="project" value="InterPro"/>
</dbReference>
<dbReference type="Pfam" id="PF01627">
    <property type="entry name" value="Hpt"/>
    <property type="match status" value="1"/>
</dbReference>
<comment type="catalytic activity">
    <reaction evidence="1">
        <text>ATP + protein L-histidine = ADP + protein N-phospho-L-histidine.</text>
        <dbReference type="EC" id="2.7.13.3"/>
    </reaction>
</comment>
<evidence type="ECO:0000256" key="5">
    <source>
        <dbReference type="ARBA" id="ARBA00022519"/>
    </source>
</evidence>
<keyword evidence="11" id="KW-0067">ATP-binding</keyword>
<evidence type="ECO:0000256" key="12">
    <source>
        <dbReference type="ARBA" id="ARBA00022989"/>
    </source>
</evidence>
<keyword evidence="5" id="KW-0997">Cell inner membrane</keyword>
<keyword evidence="6 19" id="KW-0597">Phosphoprotein</keyword>
<evidence type="ECO:0000256" key="9">
    <source>
        <dbReference type="ARBA" id="ARBA00022729"/>
    </source>
</evidence>
<proteinExistence type="predicted"/>
<protein>
    <recommendedName>
        <fullName evidence="17">Virulence sensor protein BvgS</fullName>
        <ecNumber evidence="3">2.7.13.3</ecNumber>
    </recommendedName>
</protein>
<dbReference type="Gene3D" id="3.40.50.2300">
    <property type="match status" value="1"/>
</dbReference>
<dbReference type="InterPro" id="IPR008207">
    <property type="entry name" value="Sig_transdc_His_kin_Hpt_dom"/>
</dbReference>
<evidence type="ECO:0000256" key="19">
    <source>
        <dbReference type="PROSITE-ProRule" id="PRU00169"/>
    </source>
</evidence>
<dbReference type="Gene3D" id="3.30.565.10">
    <property type="entry name" value="Histidine kinase-like ATPase, C-terminal domain"/>
    <property type="match status" value="1"/>
</dbReference>
<evidence type="ECO:0000256" key="14">
    <source>
        <dbReference type="ARBA" id="ARBA00023026"/>
    </source>
</evidence>
<dbReference type="SUPFAM" id="SSF52172">
    <property type="entry name" value="CheY-like"/>
    <property type="match status" value="1"/>
</dbReference>
<dbReference type="InterPro" id="IPR036890">
    <property type="entry name" value="HATPase_C_sf"/>
</dbReference>
<dbReference type="GO" id="GO:0005886">
    <property type="term" value="C:plasma membrane"/>
    <property type="evidence" value="ECO:0007669"/>
    <property type="project" value="UniProtKB-SubCell"/>
</dbReference>
<comment type="subcellular location">
    <subcellularLocation>
        <location evidence="2">Cell inner membrane</location>
        <topology evidence="2">Multi-pass membrane protein</topology>
    </subcellularLocation>
</comment>
<dbReference type="SUPFAM" id="SSF55874">
    <property type="entry name" value="ATPase domain of HSP90 chaperone/DNA topoisomerase II/histidine kinase"/>
    <property type="match status" value="1"/>
</dbReference>
<dbReference type="InterPro" id="IPR036097">
    <property type="entry name" value="HisK_dim/P_sf"/>
</dbReference>
<evidence type="ECO:0000259" key="22">
    <source>
        <dbReference type="PROSITE" id="PS50110"/>
    </source>
</evidence>
<feature type="domain" description="HPt" evidence="23">
    <location>
        <begin position="997"/>
        <end position="1092"/>
    </location>
</feature>
<keyword evidence="9" id="KW-0732">Signal</keyword>
<evidence type="ECO:0000256" key="3">
    <source>
        <dbReference type="ARBA" id="ARBA00012438"/>
    </source>
</evidence>
<feature type="domain" description="Response regulatory" evidence="22">
    <location>
        <begin position="863"/>
        <end position="977"/>
    </location>
</feature>
<feature type="domain" description="Histidine kinase" evidence="21">
    <location>
        <begin position="502"/>
        <end position="718"/>
    </location>
</feature>
<dbReference type="CDD" id="cd00082">
    <property type="entry name" value="HisKA"/>
    <property type="match status" value="1"/>
</dbReference>
<dbReference type="SMART" id="SM00448">
    <property type="entry name" value="REC"/>
    <property type="match status" value="1"/>
</dbReference>
<dbReference type="InterPro" id="IPR003661">
    <property type="entry name" value="HisK_dim/P_dom"/>
</dbReference>
<comment type="function">
    <text evidence="16">Member of the two-component regulatory system BvgS/BvgA. Phosphorylates BvgA via a four-step phosphorelay in response to environmental signals.</text>
</comment>
<dbReference type="RefSeq" id="WP_019255978.1">
    <property type="nucleotide sequence ID" value="NZ_JANUQN010000008.1"/>
</dbReference>
<dbReference type="Pfam" id="PF00512">
    <property type="entry name" value="HisKA"/>
    <property type="match status" value="1"/>
</dbReference>
<dbReference type="SMART" id="SM00387">
    <property type="entry name" value="HATPase_c"/>
    <property type="match status" value="1"/>
</dbReference>
<evidence type="ECO:0000256" key="11">
    <source>
        <dbReference type="ARBA" id="ARBA00022840"/>
    </source>
</evidence>
<evidence type="ECO:0000256" key="6">
    <source>
        <dbReference type="ARBA" id="ARBA00022553"/>
    </source>
</evidence>
<evidence type="ECO:0000256" key="1">
    <source>
        <dbReference type="ARBA" id="ARBA00000085"/>
    </source>
</evidence>
<feature type="transmembrane region" description="Helical" evidence="20">
    <location>
        <begin position="326"/>
        <end position="347"/>
    </location>
</feature>
<keyword evidence="10" id="KW-0418">Kinase</keyword>
<dbReference type="Proteomes" id="UP001272137">
    <property type="component" value="Unassembled WGS sequence"/>
</dbReference>
<keyword evidence="11" id="KW-0547">Nucleotide-binding</keyword>
<dbReference type="EC" id="2.7.13.3" evidence="3"/>
<evidence type="ECO:0000256" key="13">
    <source>
        <dbReference type="ARBA" id="ARBA00023012"/>
    </source>
</evidence>
<evidence type="ECO:0000256" key="7">
    <source>
        <dbReference type="ARBA" id="ARBA00022679"/>
    </source>
</evidence>
<evidence type="ECO:0000256" key="2">
    <source>
        <dbReference type="ARBA" id="ARBA00004429"/>
    </source>
</evidence>
<evidence type="ECO:0000256" key="4">
    <source>
        <dbReference type="ARBA" id="ARBA00022475"/>
    </source>
</evidence>
<keyword evidence="15 20" id="KW-0472">Membrane</keyword>
<dbReference type="SUPFAM" id="SSF47226">
    <property type="entry name" value="Histidine-containing phosphotransfer domain, HPT domain"/>
    <property type="match status" value="1"/>
</dbReference>
<gene>
    <name evidence="24" type="ORF">C7S16_6760</name>
</gene>
<keyword evidence="4" id="KW-1003">Cell membrane</keyword>
<dbReference type="InterPro" id="IPR005467">
    <property type="entry name" value="His_kinase_dom"/>
</dbReference>
<keyword evidence="14" id="KW-0843">Virulence</keyword>
<sequence>MRRILDSFEDSSLRTFYSLESNLKRERRVFSMVIVLLICATISAAAVTIATRLSDVLRRDERTAQNYEQDIVDTVLQNRAALVTASLMLELHANGILPAQRTSGDKGCVAGMPAQSPHPELEEGCDTAVQLLSAAGQSPSIEMVLADGSASYRHGFTTRLPSPARQQPAEATRDLADAVLDRFRSRGIDPVVAARERRVVWLAVPAPAGKQSIQLVGASIVLNKQQIYAVVLTGMNFHDLLGQPAMDTLMAEPIIVDGDGHPLVPDSDVAQARMIDTKLQARQDGSLHWIPGFGWALRRSPVIPGFGHMLHLLPLQMLIHAMRYELLLILSVAAALIALLVATFRYWNYQFLTRTYAEASRALESEMLNHLLVHATPVGLCIVRRKNLEIMVANQIARSVLGLTSADTRLPEALCSEFSMQRGEDALLNRNSHIYQFPFSLEREPHDVHLEITYAPARLSHEEVFFCAIADMTEHHRAEQVLREAKLTTEAAAKAKVNFFASMSHEIRTPLSSLVGNIELVALGPLAPEQRERVRAMQVSAEGLLQVVNDVLDFSKIDIGELSLSEEWRSMTELLSRLAASYALLATRQGLKLYLNFDRTIPTRLHFDPVRVSQIINNLLSNAFKFTQSGKITLRARWTEPNLEISVIDSGIGIPDALRDRLFQPFTQGDSNRLAQARGTGLGLSICARLCELMNGHIALDSAVGVGTHITVTLPLRSADSPARRAELTLTAAHPVLLCRAPEYQEWLSNLFDPQISLPTSASDLHQPIVPSRHDFLLATDEFDAADVLAWWGEPHTIVWVRQAGPLVPSRRADGGIEVSVYYRPAIKAATLMIDSEPSCKPHPPAHKSARQAAPEGAFDSLTVLIAEDNLLNRSLLRDQLVTLGANVIEAANGDEALALLLNEPVDIVLTDIDMPILNGFQLLDETRRNGLRMPIYAVSASARPEDIANGRTRGFTDYLTKPVALAVLAQVLENALGRNGAMPPEALLDDETRPEFPEVPPQYTEVFIKQAERDLSQLTPIVNQKNAAQLRQWLHSVSGGLSMLGPSQLLEHCQELRAQIAETAQWNDDIENQCLAIAGALGSISGTLRARLAADGAHFGEPTDARP</sequence>
<dbReference type="InterPro" id="IPR003594">
    <property type="entry name" value="HATPase_dom"/>
</dbReference>
<name>A0AAW9CXZ0_BURTH</name>
<dbReference type="InterPro" id="IPR001789">
    <property type="entry name" value="Sig_transdc_resp-reg_receiver"/>
</dbReference>
<evidence type="ECO:0000256" key="17">
    <source>
        <dbReference type="ARBA" id="ARBA00070152"/>
    </source>
</evidence>
<dbReference type="PROSITE" id="PS50894">
    <property type="entry name" value="HPT"/>
    <property type="match status" value="1"/>
</dbReference>
<dbReference type="Gene3D" id="3.30.450.20">
    <property type="entry name" value="PAS domain"/>
    <property type="match status" value="1"/>
</dbReference>